<keyword evidence="1" id="KW-0472">Membrane</keyword>
<dbReference type="SUPFAM" id="SSF51695">
    <property type="entry name" value="PLC-like phosphodiesterases"/>
    <property type="match status" value="1"/>
</dbReference>
<name>A0A6C0F3G3_9ZZZZ</name>
<dbReference type="PROSITE" id="PS50007">
    <property type="entry name" value="PIPLC_X_DOMAIN"/>
    <property type="match status" value="1"/>
</dbReference>
<dbReference type="PROSITE" id="PS50008">
    <property type="entry name" value="PIPLC_Y_DOMAIN"/>
    <property type="match status" value="1"/>
</dbReference>
<protein>
    <recommendedName>
        <fullName evidence="2">PI-PLC Y-box domain-containing protein</fullName>
    </recommendedName>
</protein>
<dbReference type="InterPro" id="IPR017946">
    <property type="entry name" value="PLC-like_Pdiesterase_TIM-brl"/>
</dbReference>
<evidence type="ECO:0000313" key="3">
    <source>
        <dbReference type="EMBL" id="QHT36196.1"/>
    </source>
</evidence>
<evidence type="ECO:0000259" key="2">
    <source>
        <dbReference type="PROSITE" id="PS50008"/>
    </source>
</evidence>
<dbReference type="AlphaFoldDB" id="A0A6C0F3G3"/>
<dbReference type="InterPro" id="IPR000909">
    <property type="entry name" value="PLipase_C_PInositol-sp_X_dom"/>
</dbReference>
<keyword evidence="1" id="KW-0812">Transmembrane</keyword>
<dbReference type="Gene3D" id="3.20.20.190">
    <property type="entry name" value="Phosphatidylinositol (PI) phosphodiesterase"/>
    <property type="match status" value="1"/>
</dbReference>
<reference evidence="3" key="1">
    <citation type="journal article" date="2020" name="Nature">
        <title>Giant virus diversity and host interactions through global metagenomics.</title>
        <authorList>
            <person name="Schulz F."/>
            <person name="Roux S."/>
            <person name="Paez-Espino D."/>
            <person name="Jungbluth S."/>
            <person name="Walsh D.A."/>
            <person name="Denef V.J."/>
            <person name="McMahon K.D."/>
            <person name="Konstantinidis K.T."/>
            <person name="Eloe-Fadrosh E.A."/>
            <person name="Kyrpides N.C."/>
            <person name="Woyke T."/>
        </authorList>
    </citation>
    <scope>NUCLEOTIDE SEQUENCE</scope>
    <source>
        <strain evidence="3">GVMAG-M-3300009182-46</strain>
    </source>
</reference>
<evidence type="ECO:0000256" key="1">
    <source>
        <dbReference type="SAM" id="Phobius"/>
    </source>
</evidence>
<proteinExistence type="predicted"/>
<dbReference type="Pfam" id="PF00388">
    <property type="entry name" value="PI-PLC-X"/>
    <property type="match status" value="1"/>
</dbReference>
<accession>A0A6C0F3G3</accession>
<feature type="domain" description="PI-PLC Y-box" evidence="2">
    <location>
        <begin position="274"/>
        <end position="372"/>
    </location>
</feature>
<feature type="transmembrane region" description="Helical" evidence="1">
    <location>
        <begin position="51"/>
        <end position="72"/>
    </location>
</feature>
<dbReference type="GO" id="GO:0035556">
    <property type="term" value="P:intracellular signal transduction"/>
    <property type="evidence" value="ECO:0007669"/>
    <property type="project" value="InterPro"/>
</dbReference>
<dbReference type="GO" id="GO:0004435">
    <property type="term" value="F:phosphatidylinositol-4,5-bisphosphate phospholipase C activity"/>
    <property type="evidence" value="ECO:0007669"/>
    <property type="project" value="InterPro"/>
</dbReference>
<dbReference type="EMBL" id="MN739032">
    <property type="protein sequence ID" value="QHT36196.1"/>
    <property type="molecule type" value="Genomic_DNA"/>
</dbReference>
<dbReference type="InterPro" id="IPR001711">
    <property type="entry name" value="PLipase_C_Pinositol-sp_Y"/>
</dbReference>
<organism evidence="3">
    <name type="scientific">viral metagenome</name>
    <dbReference type="NCBI Taxonomy" id="1070528"/>
    <lineage>
        <taxon>unclassified sequences</taxon>
        <taxon>metagenomes</taxon>
        <taxon>organismal metagenomes</taxon>
    </lineage>
</organism>
<sequence length="404" mass="46488">MSDATSEEKQKQSIFQRGADMIKKGATAAYDALSNPMQALKRVQKFQETTAVLILSVITIVIIILCIVYFLYIRSLQYTNCSFLDNIYGTLNGNIRSLNYTDKRCQFKFNEYYIKTAYNCCSGGAYKNDFVSLCALKDVLKQGVRGLDFEVYSIDDRPVVATSTTDNYYIKETYNSIDFADIMAVVRDYAFSNSTAPNPKDPIIFHLRIKSTNQNMYQNLAKLFEGYDSLLLGKEYSYENHQENLGNRKLLDFMGKIVIIVDRSNLSFMECKDFYEYVNMTSNSIFMRALHYYDIAYTPDLNELIEYNKTNMTIGMPDKGADPPNPSSIVMREAGVQMLGMRYQNFDTYLEENELFFNEYGYAFALKPENLRYIPIVVEVPPLPNPEVSYATRTVSSDYYSFNI</sequence>
<dbReference type="GO" id="GO:0006629">
    <property type="term" value="P:lipid metabolic process"/>
    <property type="evidence" value="ECO:0007669"/>
    <property type="project" value="InterPro"/>
</dbReference>
<keyword evidence="1" id="KW-1133">Transmembrane helix</keyword>